<evidence type="ECO:0000259" key="8">
    <source>
        <dbReference type="PROSITE" id="PS50879"/>
    </source>
</evidence>
<evidence type="ECO:0000313" key="9">
    <source>
        <dbReference type="EMBL" id="KAF6747265.1"/>
    </source>
</evidence>
<organism evidence="9 10">
    <name type="scientific">Ephemerocybe angulata</name>
    <dbReference type="NCBI Taxonomy" id="980116"/>
    <lineage>
        <taxon>Eukaryota</taxon>
        <taxon>Fungi</taxon>
        <taxon>Dikarya</taxon>
        <taxon>Basidiomycota</taxon>
        <taxon>Agaricomycotina</taxon>
        <taxon>Agaricomycetes</taxon>
        <taxon>Agaricomycetidae</taxon>
        <taxon>Agaricales</taxon>
        <taxon>Agaricineae</taxon>
        <taxon>Psathyrellaceae</taxon>
        <taxon>Ephemerocybe</taxon>
    </lineage>
</organism>
<dbReference type="InterPro" id="IPR012337">
    <property type="entry name" value="RNaseH-like_sf"/>
</dbReference>
<comment type="catalytic activity">
    <reaction evidence="1">
        <text>Endonucleolytic cleavage to 5'-phosphomonoester.</text>
        <dbReference type="EC" id="3.1.26.4"/>
    </reaction>
</comment>
<feature type="non-terminal residue" evidence="9">
    <location>
        <position position="1"/>
    </location>
</feature>
<dbReference type="InterPro" id="IPR036397">
    <property type="entry name" value="RNaseH_sf"/>
</dbReference>
<evidence type="ECO:0000256" key="4">
    <source>
        <dbReference type="ARBA" id="ARBA00022722"/>
    </source>
</evidence>
<name>A0A8H6HJ15_9AGAR</name>
<keyword evidence="4" id="KW-0540">Nuclease</keyword>
<dbReference type="Proteomes" id="UP000521943">
    <property type="component" value="Unassembled WGS sequence"/>
</dbReference>
<proteinExistence type="inferred from homology"/>
<gene>
    <name evidence="9" type="ORF">DFP72DRAFT_747663</name>
</gene>
<evidence type="ECO:0000256" key="1">
    <source>
        <dbReference type="ARBA" id="ARBA00000077"/>
    </source>
</evidence>
<dbReference type="InterPro" id="IPR002156">
    <property type="entry name" value="RNaseH_domain"/>
</dbReference>
<evidence type="ECO:0000256" key="6">
    <source>
        <dbReference type="ARBA" id="ARBA00022759"/>
    </source>
</evidence>
<dbReference type="GO" id="GO:0004523">
    <property type="term" value="F:RNA-DNA hybrid ribonuclease activity"/>
    <property type="evidence" value="ECO:0007669"/>
    <property type="project" value="UniProtKB-EC"/>
</dbReference>
<evidence type="ECO:0000256" key="7">
    <source>
        <dbReference type="ARBA" id="ARBA00022801"/>
    </source>
</evidence>
<dbReference type="OrthoDB" id="2752996at2759"/>
<dbReference type="PANTHER" id="PTHR10642">
    <property type="entry name" value="RIBONUCLEASE H1"/>
    <property type="match status" value="1"/>
</dbReference>
<protein>
    <recommendedName>
        <fullName evidence="3">ribonuclease H</fullName>
        <ecNumber evidence="3">3.1.26.4</ecNumber>
    </recommendedName>
</protein>
<comment type="similarity">
    <text evidence="2">Belongs to the RNase H family.</text>
</comment>
<feature type="non-terminal residue" evidence="9">
    <location>
        <position position="70"/>
    </location>
</feature>
<dbReference type="InterPro" id="IPR050092">
    <property type="entry name" value="RNase_H"/>
</dbReference>
<dbReference type="EC" id="3.1.26.4" evidence="3"/>
<dbReference type="PROSITE" id="PS50879">
    <property type="entry name" value="RNASE_H_1"/>
    <property type="match status" value="1"/>
</dbReference>
<dbReference type="GO" id="GO:0003676">
    <property type="term" value="F:nucleic acid binding"/>
    <property type="evidence" value="ECO:0007669"/>
    <property type="project" value="InterPro"/>
</dbReference>
<feature type="domain" description="RNase H type-1" evidence="8">
    <location>
        <begin position="1"/>
        <end position="70"/>
    </location>
</feature>
<dbReference type="GO" id="GO:0046872">
    <property type="term" value="F:metal ion binding"/>
    <property type="evidence" value="ECO:0007669"/>
    <property type="project" value="UniProtKB-KW"/>
</dbReference>
<dbReference type="Pfam" id="PF00075">
    <property type="entry name" value="RNase_H"/>
    <property type="match status" value="1"/>
</dbReference>
<comment type="caution">
    <text evidence="9">The sequence shown here is derived from an EMBL/GenBank/DDBJ whole genome shotgun (WGS) entry which is preliminary data.</text>
</comment>
<evidence type="ECO:0000256" key="5">
    <source>
        <dbReference type="ARBA" id="ARBA00022723"/>
    </source>
</evidence>
<evidence type="ECO:0000313" key="10">
    <source>
        <dbReference type="Proteomes" id="UP000521943"/>
    </source>
</evidence>
<accession>A0A8H6HJ15</accession>
<keyword evidence="6" id="KW-0255">Endonuclease</keyword>
<keyword evidence="7" id="KW-0378">Hydrolase</keyword>
<evidence type="ECO:0000256" key="2">
    <source>
        <dbReference type="ARBA" id="ARBA00005300"/>
    </source>
</evidence>
<keyword evidence="10" id="KW-1185">Reference proteome</keyword>
<dbReference type="EMBL" id="JACGCI010000083">
    <property type="protein sequence ID" value="KAF6747265.1"/>
    <property type="molecule type" value="Genomic_DNA"/>
</dbReference>
<sequence length="70" mass="7375">VTVYTDGSCTKNGSAIAKAGSGIWYGPNNPRNTSIRLPDNLASNNAGELVAILQAIQDNSDAREIRIVSD</sequence>
<dbReference type="PANTHER" id="PTHR10642:SF26">
    <property type="entry name" value="RIBONUCLEASE H1"/>
    <property type="match status" value="1"/>
</dbReference>
<evidence type="ECO:0000256" key="3">
    <source>
        <dbReference type="ARBA" id="ARBA00012180"/>
    </source>
</evidence>
<dbReference type="Gene3D" id="3.30.420.10">
    <property type="entry name" value="Ribonuclease H-like superfamily/Ribonuclease H"/>
    <property type="match status" value="1"/>
</dbReference>
<reference evidence="9 10" key="1">
    <citation type="submission" date="2020-07" db="EMBL/GenBank/DDBJ databases">
        <title>Comparative genomics of pyrophilous fungi reveals a link between fire events and developmental genes.</title>
        <authorList>
            <consortium name="DOE Joint Genome Institute"/>
            <person name="Steindorff A.S."/>
            <person name="Carver A."/>
            <person name="Calhoun S."/>
            <person name="Stillman K."/>
            <person name="Liu H."/>
            <person name="Lipzen A."/>
            <person name="Pangilinan J."/>
            <person name="Labutti K."/>
            <person name="Bruns T.D."/>
            <person name="Grigoriev I.V."/>
        </authorList>
    </citation>
    <scope>NUCLEOTIDE SEQUENCE [LARGE SCALE GENOMIC DNA]</scope>
    <source>
        <strain evidence="9 10">CBS 144469</strain>
    </source>
</reference>
<dbReference type="SUPFAM" id="SSF53098">
    <property type="entry name" value="Ribonuclease H-like"/>
    <property type="match status" value="1"/>
</dbReference>
<keyword evidence="5" id="KW-0479">Metal-binding</keyword>
<dbReference type="GO" id="GO:0043137">
    <property type="term" value="P:DNA replication, removal of RNA primer"/>
    <property type="evidence" value="ECO:0007669"/>
    <property type="project" value="TreeGrafter"/>
</dbReference>
<dbReference type="AlphaFoldDB" id="A0A8H6HJ15"/>